<organism evidence="3 4">
    <name type="scientific">Streptomyces beihaiensis</name>
    <dbReference type="NCBI Taxonomy" id="2984495"/>
    <lineage>
        <taxon>Bacteria</taxon>
        <taxon>Bacillati</taxon>
        <taxon>Actinomycetota</taxon>
        <taxon>Actinomycetes</taxon>
        <taxon>Kitasatosporales</taxon>
        <taxon>Streptomycetaceae</taxon>
        <taxon>Streptomyces</taxon>
    </lineage>
</organism>
<feature type="coiled-coil region" evidence="1">
    <location>
        <begin position="129"/>
        <end position="156"/>
    </location>
</feature>
<feature type="compositionally biased region" description="Low complexity" evidence="2">
    <location>
        <begin position="233"/>
        <end position="242"/>
    </location>
</feature>
<gene>
    <name evidence="3" type="ORF">OFY01_31325</name>
</gene>
<accession>A0ABT3U4G1</accession>
<evidence type="ECO:0000313" key="3">
    <source>
        <dbReference type="EMBL" id="MCX3064169.1"/>
    </source>
</evidence>
<feature type="region of interest" description="Disordered" evidence="2">
    <location>
        <begin position="158"/>
        <end position="262"/>
    </location>
</feature>
<keyword evidence="4" id="KW-1185">Reference proteome</keyword>
<proteinExistence type="predicted"/>
<feature type="compositionally biased region" description="Basic and acidic residues" evidence="2">
    <location>
        <begin position="166"/>
        <end position="178"/>
    </location>
</feature>
<dbReference type="Proteomes" id="UP001163064">
    <property type="component" value="Unassembled WGS sequence"/>
</dbReference>
<feature type="compositionally biased region" description="Basic residues" evidence="2">
    <location>
        <begin position="188"/>
        <end position="207"/>
    </location>
</feature>
<sequence length="436" mass="46759">MTHGEQLPDRIEEFAACLRDLVARIDQDEGWCGVFWRRDPEGMRACLDGREVPPWDVVEALLQDLASVSGPQEAARVTVRVRPLHHASARAHDAAPGGREALIDRMDVMAGEQSYALDRSRTAATPEDAAWARDDYERATARIRELEARLAQLDAVGESGAAVPGARDDADRPLRGGERPATTGPHPSTKRRQGGRARASTRARPRGSARFAGLPQQEEPATTSLPDKEVDVAPKGARFAGAARRRSRPPAPRPPDESARRVVAEAVESLQRLREAGRTGEAHIVLVEAVHWPPAHLPLLAAALHRAGLGADWATLLWEAGSLPPDRLAAAAEALSAAGLAADGEQLLRQGMGTGTGRAPAEVADAVSRLAAQGRHHEAHALVDAYVSCRTPQECARAAQSDPGHLVPLIVEAARRVSDARYHDVLHALRVAGRTV</sequence>
<dbReference type="EMBL" id="JAPHNL010000334">
    <property type="protein sequence ID" value="MCX3064169.1"/>
    <property type="molecule type" value="Genomic_DNA"/>
</dbReference>
<evidence type="ECO:0000313" key="4">
    <source>
        <dbReference type="Proteomes" id="UP001163064"/>
    </source>
</evidence>
<evidence type="ECO:0000256" key="2">
    <source>
        <dbReference type="SAM" id="MobiDB-lite"/>
    </source>
</evidence>
<evidence type="ECO:0000256" key="1">
    <source>
        <dbReference type="SAM" id="Coils"/>
    </source>
</evidence>
<evidence type="ECO:0008006" key="5">
    <source>
        <dbReference type="Google" id="ProtNLM"/>
    </source>
</evidence>
<dbReference type="RefSeq" id="WP_266605709.1">
    <property type="nucleotide sequence ID" value="NZ_JAPHNL010000334.1"/>
</dbReference>
<keyword evidence="1" id="KW-0175">Coiled coil</keyword>
<reference evidence="3" key="1">
    <citation type="submission" date="2022-10" db="EMBL/GenBank/DDBJ databases">
        <title>Streptomyces beihaiensis sp. nov., a chitin degrading actinobacterium, isolated from shrimp pond soil.</title>
        <authorList>
            <person name="Xie J."/>
            <person name="Shen N."/>
        </authorList>
    </citation>
    <scope>NUCLEOTIDE SEQUENCE</scope>
    <source>
        <strain evidence="3">GXMU-J5</strain>
    </source>
</reference>
<protein>
    <recommendedName>
        <fullName evidence="5">UL36 very large tegument protein</fullName>
    </recommendedName>
</protein>
<name>A0ABT3U4G1_9ACTN</name>
<comment type="caution">
    <text evidence="3">The sequence shown here is derived from an EMBL/GenBank/DDBJ whole genome shotgun (WGS) entry which is preliminary data.</text>
</comment>